<feature type="compositionally biased region" description="Pro residues" evidence="1">
    <location>
        <begin position="145"/>
        <end position="177"/>
    </location>
</feature>
<reference evidence="3" key="1">
    <citation type="journal article" date="2016" name="Nat. Commun.">
        <title>The Gonium pectorale genome demonstrates co-option of cell cycle regulation during the evolution of multicellularity.</title>
        <authorList>
            <person name="Hanschen E.R."/>
            <person name="Marriage T.N."/>
            <person name="Ferris P.J."/>
            <person name="Hamaji T."/>
            <person name="Toyoda A."/>
            <person name="Fujiyama A."/>
            <person name="Neme R."/>
            <person name="Noguchi H."/>
            <person name="Minakuchi Y."/>
            <person name="Suzuki M."/>
            <person name="Kawai-Toyooka H."/>
            <person name="Smith D.R."/>
            <person name="Sparks H."/>
            <person name="Anderson J."/>
            <person name="Bakaric R."/>
            <person name="Luria V."/>
            <person name="Karger A."/>
            <person name="Kirschner M.W."/>
            <person name="Durand P.M."/>
            <person name="Michod R.E."/>
            <person name="Nozaki H."/>
            <person name="Olson B.J."/>
        </authorList>
    </citation>
    <scope>NUCLEOTIDE SEQUENCE [LARGE SCALE GENOMIC DNA]</scope>
    <source>
        <strain evidence="3">NIES-2863</strain>
    </source>
</reference>
<dbReference type="AlphaFoldDB" id="A0A150GP07"/>
<evidence type="ECO:0000313" key="2">
    <source>
        <dbReference type="EMBL" id="KXZ51557.1"/>
    </source>
</evidence>
<feature type="region of interest" description="Disordered" evidence="1">
    <location>
        <begin position="193"/>
        <end position="278"/>
    </location>
</feature>
<gene>
    <name evidence="2" type="ORF">GPECTOR_12g520</name>
</gene>
<dbReference type="Proteomes" id="UP000075714">
    <property type="component" value="Unassembled WGS sequence"/>
</dbReference>
<organism evidence="2 3">
    <name type="scientific">Gonium pectorale</name>
    <name type="common">Green alga</name>
    <dbReference type="NCBI Taxonomy" id="33097"/>
    <lineage>
        <taxon>Eukaryota</taxon>
        <taxon>Viridiplantae</taxon>
        <taxon>Chlorophyta</taxon>
        <taxon>core chlorophytes</taxon>
        <taxon>Chlorophyceae</taxon>
        <taxon>CS clade</taxon>
        <taxon>Chlamydomonadales</taxon>
        <taxon>Volvocaceae</taxon>
        <taxon>Gonium</taxon>
    </lineage>
</organism>
<dbReference type="EMBL" id="LSYV01000013">
    <property type="protein sequence ID" value="KXZ51557.1"/>
    <property type="molecule type" value="Genomic_DNA"/>
</dbReference>
<proteinExistence type="predicted"/>
<feature type="compositionally biased region" description="Pro residues" evidence="1">
    <location>
        <begin position="198"/>
        <end position="221"/>
    </location>
</feature>
<keyword evidence="3" id="KW-1185">Reference proteome</keyword>
<comment type="caution">
    <text evidence="2">The sequence shown here is derived from an EMBL/GenBank/DDBJ whole genome shotgun (WGS) entry which is preliminary data.</text>
</comment>
<feature type="compositionally biased region" description="Pro residues" evidence="1">
    <location>
        <begin position="227"/>
        <end position="249"/>
    </location>
</feature>
<feature type="region of interest" description="Disordered" evidence="1">
    <location>
        <begin position="145"/>
        <end position="181"/>
    </location>
</feature>
<sequence length="499" mass="53457">MFTAHLRSPASHPFPYRSRVPPETVVLRFYGPNAKVIIIRIFSRLILGHRRAATESSADPGAIAHVYDQAESEALAPGMGVRSMVRHRSERIEPESVAQLRRQEAQVMDAFAHRSLQDNSTGAGEEEMGVEFVVLDFVKVLPPPSPPPNPPLPPGTRAPPRLPPSPPLAPRMPPPRSPINMKRFGKALGALEIDMGFAPPPPPPPMPPSPSPPLPSPPKSPRSPKVPKAPPPPGVPPSPRPPSPRPPARPSSINAPPLPPGVGLPPSSPPKMRPPPPAPAVPALLAAFKGMSGMGVYHSPSRPVLWFDDPDFKDIRQPRSSANLISRDANACNFTLGACVQCPRAWQANETVHNVTILFREPWQLDAIHITQLQNPGVLTVELLPWPAVPIPGLPGLKPVAGTLSTPIWNVTNDVMMCGTTLVIPFGKRAGTSVTVPKRGKQDAIPPALRSTALGGVNIVLKPQPKGGSKPPGYSFVYRVTFDGRALYPNDANLYKGAA</sequence>
<feature type="compositionally biased region" description="Pro residues" evidence="1">
    <location>
        <begin position="256"/>
        <end position="278"/>
    </location>
</feature>
<accession>A0A150GP07</accession>
<dbReference type="OrthoDB" id="547120at2759"/>
<name>A0A150GP07_GONPE</name>
<evidence type="ECO:0000313" key="3">
    <source>
        <dbReference type="Proteomes" id="UP000075714"/>
    </source>
</evidence>
<dbReference type="STRING" id="33097.A0A150GP07"/>
<evidence type="ECO:0000256" key="1">
    <source>
        <dbReference type="SAM" id="MobiDB-lite"/>
    </source>
</evidence>
<protein>
    <submittedName>
        <fullName evidence="2">Uncharacterized protein</fullName>
    </submittedName>
</protein>